<sequence length="303" mass="31967">MAAFVSLPSSGVFRLTDLFGVIDFITTEGTVGRFTTTFFGLSGTYKGMDLTVSVNGSGFGTGQINGETYVTSGTVTLIQVNYPGGNFQFRDLNIEMSSFSQIIAADESGAAPLGIENHLLGLGWEVHLGDLRDVGWINTQVGDGAAFNLTGNDKIYAGGGKDKIYAGDGNDTVLGGDGADVLNGGRGNDVLWGETGADVLVGGAGKDIFNGGTGNDRMTGGAAADKFVFYNNHGRDVITDFEATNNREKIDLSSVTEIVHFADLRKHHMTQVNDSVVIDDHAGTRITLLNTDIADLGSLDFIF</sequence>
<comment type="subcellular location">
    <subcellularLocation>
        <location evidence="1">Secreted</location>
    </subcellularLocation>
</comment>
<dbReference type="PANTHER" id="PTHR38340">
    <property type="entry name" value="S-LAYER PROTEIN"/>
    <property type="match status" value="1"/>
</dbReference>
<accession>A0ABV9KEA4</accession>
<dbReference type="RefSeq" id="WP_380716789.1">
    <property type="nucleotide sequence ID" value="NZ_JBHSGI010000005.1"/>
</dbReference>
<evidence type="ECO:0000256" key="2">
    <source>
        <dbReference type="ARBA" id="ARBA00022525"/>
    </source>
</evidence>
<dbReference type="EMBL" id="JBHSGI010000005">
    <property type="protein sequence ID" value="MFC4668505.1"/>
    <property type="molecule type" value="Genomic_DNA"/>
</dbReference>
<gene>
    <name evidence="3" type="ORF">ACFO5X_08065</name>
</gene>
<dbReference type="SUPFAM" id="SSF51120">
    <property type="entry name" value="beta-Roll"/>
    <property type="match status" value="1"/>
</dbReference>
<keyword evidence="4" id="KW-1185">Reference proteome</keyword>
<dbReference type="PRINTS" id="PR00313">
    <property type="entry name" value="CABNDNGRPT"/>
</dbReference>
<dbReference type="PANTHER" id="PTHR38340:SF1">
    <property type="entry name" value="S-LAYER PROTEIN"/>
    <property type="match status" value="1"/>
</dbReference>
<protein>
    <submittedName>
        <fullName evidence="3">Calcium-binding protein</fullName>
    </submittedName>
</protein>
<dbReference type="InterPro" id="IPR011049">
    <property type="entry name" value="Serralysin-like_metalloprot_C"/>
</dbReference>
<dbReference type="InterPro" id="IPR050557">
    <property type="entry name" value="RTX_toxin/Mannuronan_C5-epim"/>
</dbReference>
<organism evidence="3 4">
    <name type="scientific">Seohaeicola nanhaiensis</name>
    <dbReference type="NCBI Taxonomy" id="1387282"/>
    <lineage>
        <taxon>Bacteria</taxon>
        <taxon>Pseudomonadati</taxon>
        <taxon>Pseudomonadota</taxon>
        <taxon>Alphaproteobacteria</taxon>
        <taxon>Rhodobacterales</taxon>
        <taxon>Roseobacteraceae</taxon>
        <taxon>Seohaeicola</taxon>
    </lineage>
</organism>
<reference evidence="4" key="1">
    <citation type="journal article" date="2019" name="Int. J. Syst. Evol. Microbiol.">
        <title>The Global Catalogue of Microorganisms (GCM) 10K type strain sequencing project: providing services to taxonomists for standard genome sequencing and annotation.</title>
        <authorList>
            <consortium name="The Broad Institute Genomics Platform"/>
            <consortium name="The Broad Institute Genome Sequencing Center for Infectious Disease"/>
            <person name="Wu L."/>
            <person name="Ma J."/>
        </authorList>
    </citation>
    <scope>NUCLEOTIDE SEQUENCE [LARGE SCALE GENOMIC DNA]</scope>
    <source>
        <strain evidence="4">CGMCC 4.7283</strain>
    </source>
</reference>
<evidence type="ECO:0000313" key="3">
    <source>
        <dbReference type="EMBL" id="MFC4668505.1"/>
    </source>
</evidence>
<keyword evidence="2" id="KW-0964">Secreted</keyword>
<dbReference type="Proteomes" id="UP001595973">
    <property type="component" value="Unassembled WGS sequence"/>
</dbReference>
<dbReference type="Gene3D" id="2.150.10.10">
    <property type="entry name" value="Serralysin-like metalloprotease, C-terminal"/>
    <property type="match status" value="1"/>
</dbReference>
<dbReference type="Pfam" id="PF00353">
    <property type="entry name" value="HemolysinCabind"/>
    <property type="match status" value="2"/>
</dbReference>
<evidence type="ECO:0000256" key="1">
    <source>
        <dbReference type="ARBA" id="ARBA00004613"/>
    </source>
</evidence>
<dbReference type="InterPro" id="IPR018511">
    <property type="entry name" value="Hemolysin-typ_Ca-bd_CS"/>
</dbReference>
<dbReference type="InterPro" id="IPR001343">
    <property type="entry name" value="Hemolysn_Ca-bd"/>
</dbReference>
<name>A0ABV9KEA4_9RHOB</name>
<comment type="caution">
    <text evidence="3">The sequence shown here is derived from an EMBL/GenBank/DDBJ whole genome shotgun (WGS) entry which is preliminary data.</text>
</comment>
<dbReference type="PROSITE" id="PS00330">
    <property type="entry name" value="HEMOLYSIN_CALCIUM"/>
    <property type="match status" value="1"/>
</dbReference>
<evidence type="ECO:0000313" key="4">
    <source>
        <dbReference type="Proteomes" id="UP001595973"/>
    </source>
</evidence>
<proteinExistence type="predicted"/>